<organism evidence="9 10">
    <name type="scientific">Litoribacillus peritrichatus</name>
    <dbReference type="NCBI Taxonomy" id="718191"/>
    <lineage>
        <taxon>Bacteria</taxon>
        <taxon>Pseudomonadati</taxon>
        <taxon>Pseudomonadota</taxon>
        <taxon>Gammaproteobacteria</taxon>
        <taxon>Oceanospirillales</taxon>
        <taxon>Oceanospirillaceae</taxon>
        <taxon>Litoribacillus</taxon>
    </lineage>
</organism>
<feature type="transmembrane region" description="Helical" evidence="7">
    <location>
        <begin position="269"/>
        <end position="292"/>
    </location>
</feature>
<feature type="transmembrane region" description="Helical" evidence="7">
    <location>
        <begin position="44"/>
        <end position="63"/>
    </location>
</feature>
<dbReference type="InterPro" id="IPR050925">
    <property type="entry name" value="Rhomboid_protease_S54"/>
</dbReference>
<dbReference type="EMBL" id="BAABBN010000015">
    <property type="protein sequence ID" value="GAA3940757.1"/>
    <property type="molecule type" value="Genomic_DNA"/>
</dbReference>
<dbReference type="Proteomes" id="UP001501565">
    <property type="component" value="Unassembled WGS sequence"/>
</dbReference>
<name>A0ABP7N9M4_9GAMM</name>
<sequence>MADRSATPKHLKLPLTPVLSLYALGISMIVLPTEKRFDWKHAPIMLFSIALLNILVFFLYQSADDTKYNNALEAYDRNNLLQSEWPAFQNYLLEENEKELLTGLRQAYSEEYYYDVIEYIVGDDAFYQYILNHEEQLVFDPYRVNDDFPNWKRRRQEVDDYFYSISSFQGGVIPETLNPVTLISYQFLHGDFYHLLGNLFFLIFCGFAVEAALGAWLFLGLYLASGVIGGLLYAVIDLSSQVPLVGASGSISGVMAMYLGIFRLRKIEFFYWIFVFAGYFRAPALLILPFYIGKELLDFYFNPNSGVAFMCHTGGFIGGGLLMAFCYKFKPDLINNEYVEEDQQLPAEQQSLAKIYAHIDHFRFDQALKAIDLHQKEYGEEFELSLLSYHISQALGKTSRLNHLLALIQVRPFSAQQVQQLAKAWEESEPLHENVDVKSSVKLAINILTPDNLTQVETLFNRLHDKQPNDPALIGLAQKLSFLFEKQKNKAKAKHYQAIADQNTLGSL</sequence>
<feature type="transmembrane region" description="Helical" evidence="7">
    <location>
        <begin position="307"/>
        <end position="327"/>
    </location>
</feature>
<keyword evidence="6 7" id="KW-0472">Membrane</keyword>
<dbReference type="Gene3D" id="1.20.1540.10">
    <property type="entry name" value="Rhomboid-like"/>
    <property type="match status" value="1"/>
</dbReference>
<evidence type="ECO:0000313" key="10">
    <source>
        <dbReference type="Proteomes" id="UP001501565"/>
    </source>
</evidence>
<dbReference type="Pfam" id="PF01694">
    <property type="entry name" value="Rhomboid"/>
    <property type="match status" value="1"/>
</dbReference>
<evidence type="ECO:0000256" key="2">
    <source>
        <dbReference type="ARBA" id="ARBA00009045"/>
    </source>
</evidence>
<proteinExistence type="inferred from homology"/>
<reference evidence="10" key="1">
    <citation type="journal article" date="2019" name="Int. J. Syst. Evol. Microbiol.">
        <title>The Global Catalogue of Microorganisms (GCM) 10K type strain sequencing project: providing services to taxonomists for standard genome sequencing and annotation.</title>
        <authorList>
            <consortium name="The Broad Institute Genomics Platform"/>
            <consortium name="The Broad Institute Genome Sequencing Center for Infectious Disease"/>
            <person name="Wu L."/>
            <person name="Ma J."/>
        </authorList>
    </citation>
    <scope>NUCLEOTIDE SEQUENCE [LARGE SCALE GENOMIC DNA]</scope>
    <source>
        <strain evidence="10">JCM 17551</strain>
    </source>
</reference>
<evidence type="ECO:0000256" key="5">
    <source>
        <dbReference type="ARBA" id="ARBA00022989"/>
    </source>
</evidence>
<dbReference type="PANTHER" id="PTHR43731">
    <property type="entry name" value="RHOMBOID PROTEASE"/>
    <property type="match status" value="1"/>
</dbReference>
<feature type="domain" description="Peptidase S54 rhomboid" evidence="8">
    <location>
        <begin position="181"/>
        <end position="326"/>
    </location>
</feature>
<keyword evidence="5 7" id="KW-1133">Transmembrane helix</keyword>
<dbReference type="InterPro" id="IPR022764">
    <property type="entry name" value="Peptidase_S54_rhomboid_dom"/>
</dbReference>
<evidence type="ECO:0000256" key="4">
    <source>
        <dbReference type="ARBA" id="ARBA00022801"/>
    </source>
</evidence>
<feature type="transmembrane region" description="Helical" evidence="7">
    <location>
        <begin position="192"/>
        <end position="209"/>
    </location>
</feature>
<comment type="similarity">
    <text evidence="2">Belongs to the peptidase S54 family.</text>
</comment>
<keyword evidence="4" id="KW-0378">Hydrolase</keyword>
<dbReference type="InterPro" id="IPR035952">
    <property type="entry name" value="Rhomboid-like_sf"/>
</dbReference>
<evidence type="ECO:0000256" key="6">
    <source>
        <dbReference type="ARBA" id="ARBA00023136"/>
    </source>
</evidence>
<comment type="caution">
    <text evidence="9">The sequence shown here is derived from an EMBL/GenBank/DDBJ whole genome shotgun (WGS) entry which is preliminary data.</text>
</comment>
<keyword evidence="10" id="KW-1185">Reference proteome</keyword>
<comment type="subcellular location">
    <subcellularLocation>
        <location evidence="1">Membrane</location>
        <topology evidence="1">Multi-pass membrane protein</topology>
    </subcellularLocation>
</comment>
<evidence type="ECO:0000256" key="7">
    <source>
        <dbReference type="SAM" id="Phobius"/>
    </source>
</evidence>
<keyword evidence="3 7" id="KW-0812">Transmembrane</keyword>
<feature type="transmembrane region" description="Helical" evidence="7">
    <location>
        <begin position="216"/>
        <end position="236"/>
    </location>
</feature>
<evidence type="ECO:0000256" key="1">
    <source>
        <dbReference type="ARBA" id="ARBA00004141"/>
    </source>
</evidence>
<dbReference type="SUPFAM" id="SSF144091">
    <property type="entry name" value="Rhomboid-like"/>
    <property type="match status" value="1"/>
</dbReference>
<gene>
    <name evidence="9" type="ORF">GCM10022277_40910</name>
</gene>
<evidence type="ECO:0000313" key="9">
    <source>
        <dbReference type="EMBL" id="GAA3940757.1"/>
    </source>
</evidence>
<accession>A0ABP7N9M4</accession>
<evidence type="ECO:0000256" key="3">
    <source>
        <dbReference type="ARBA" id="ARBA00022692"/>
    </source>
</evidence>
<feature type="transmembrane region" description="Helical" evidence="7">
    <location>
        <begin position="242"/>
        <end position="262"/>
    </location>
</feature>
<evidence type="ECO:0000259" key="8">
    <source>
        <dbReference type="Pfam" id="PF01694"/>
    </source>
</evidence>
<feature type="transmembrane region" description="Helical" evidence="7">
    <location>
        <begin position="13"/>
        <end position="32"/>
    </location>
</feature>
<dbReference type="PANTHER" id="PTHR43731:SF14">
    <property type="entry name" value="PRESENILIN-ASSOCIATED RHOMBOID-LIKE PROTEIN, MITOCHONDRIAL"/>
    <property type="match status" value="1"/>
</dbReference>
<protein>
    <recommendedName>
        <fullName evidence="8">Peptidase S54 rhomboid domain-containing protein</fullName>
    </recommendedName>
</protein>